<keyword evidence="5" id="KW-1185">Reference proteome</keyword>
<evidence type="ECO:0000256" key="2">
    <source>
        <dbReference type="SAM" id="Coils"/>
    </source>
</evidence>
<name>A0ABR2J310_9PEZI</name>
<accession>A0ABR2J310</accession>
<dbReference type="Proteomes" id="UP001390339">
    <property type="component" value="Unassembled WGS sequence"/>
</dbReference>
<dbReference type="InterPro" id="IPR027417">
    <property type="entry name" value="P-loop_NTPase"/>
</dbReference>
<dbReference type="Pfam" id="PF24883">
    <property type="entry name" value="NPHP3_N"/>
    <property type="match status" value="1"/>
</dbReference>
<organism evidence="4 5">
    <name type="scientific">Apiospora arundinis</name>
    <dbReference type="NCBI Taxonomy" id="335852"/>
    <lineage>
        <taxon>Eukaryota</taxon>
        <taxon>Fungi</taxon>
        <taxon>Dikarya</taxon>
        <taxon>Ascomycota</taxon>
        <taxon>Pezizomycotina</taxon>
        <taxon>Sordariomycetes</taxon>
        <taxon>Xylariomycetidae</taxon>
        <taxon>Amphisphaeriales</taxon>
        <taxon>Apiosporaceae</taxon>
        <taxon>Apiospora</taxon>
    </lineage>
</organism>
<sequence>MAEVFGTAASALAVIELAAKVTERFVQYAEDVSNARDDIERIKREVTDLKNVTEEKLYTAVQGGEDELQKLDRDLAPGKRRKAMRRFGFRALKWPFRSKEVQKKIDIFRRCSQTISVALQVDEIGLVLDINDRTFQIQQDVRLHSRKAILGKLPVAQGAAFDSHAEEHSLTCLPDTRVDLLREIDKWVQDPNAKAIFWLNGMAGTGKSTISRTLAQTASASGCLGATFFFKRGEGDRGGVSKFLSTLAAQLRSREPAVIPHIQAAIDSDPAIFGKAMREQIEKLIFQPLSKISGAADKDRALLIVVDALDECEHEEDVKRFIHLFSNSKSIQSPRLKIFLTSRPDLPMHLGFTAIKEEYQHFILHKVATSVIEHDIQVFFNSELTRVKNDYNASVAEDRHIPAVWPSEDDMRILVKMAVPLFIFAATVCR</sequence>
<comment type="caution">
    <text evidence="4">The sequence shown here is derived from an EMBL/GenBank/DDBJ whole genome shotgun (WGS) entry which is preliminary data.</text>
</comment>
<keyword evidence="1" id="KW-0677">Repeat</keyword>
<dbReference type="PANTHER" id="PTHR10039:SF16">
    <property type="entry name" value="GPI INOSITOL-DEACYLASE"/>
    <property type="match status" value="1"/>
</dbReference>
<proteinExistence type="predicted"/>
<feature type="coiled-coil region" evidence="2">
    <location>
        <begin position="25"/>
        <end position="52"/>
    </location>
</feature>
<evidence type="ECO:0000259" key="3">
    <source>
        <dbReference type="Pfam" id="PF24883"/>
    </source>
</evidence>
<dbReference type="Gene3D" id="3.40.50.300">
    <property type="entry name" value="P-loop containing nucleotide triphosphate hydrolases"/>
    <property type="match status" value="1"/>
</dbReference>
<evidence type="ECO:0000313" key="4">
    <source>
        <dbReference type="EMBL" id="KAK8872266.1"/>
    </source>
</evidence>
<dbReference type="EMBL" id="JAPCWZ010000003">
    <property type="protein sequence ID" value="KAK8872266.1"/>
    <property type="molecule type" value="Genomic_DNA"/>
</dbReference>
<evidence type="ECO:0000313" key="5">
    <source>
        <dbReference type="Proteomes" id="UP001390339"/>
    </source>
</evidence>
<dbReference type="InterPro" id="IPR056884">
    <property type="entry name" value="NPHP3-like_N"/>
</dbReference>
<evidence type="ECO:0000256" key="1">
    <source>
        <dbReference type="ARBA" id="ARBA00022737"/>
    </source>
</evidence>
<feature type="domain" description="Nephrocystin 3-like N-terminal" evidence="3">
    <location>
        <begin position="183"/>
        <end position="343"/>
    </location>
</feature>
<dbReference type="PANTHER" id="PTHR10039">
    <property type="entry name" value="AMELOGENIN"/>
    <property type="match status" value="1"/>
</dbReference>
<gene>
    <name evidence="4" type="ORF">PGQ11_002780</name>
</gene>
<protein>
    <submittedName>
        <fullName evidence="4">WD40-repeat-containing domain protein</fullName>
    </submittedName>
</protein>
<keyword evidence="2" id="KW-0175">Coiled coil</keyword>
<reference evidence="4 5" key="1">
    <citation type="journal article" date="2024" name="IMA Fungus">
        <title>Apiospora arundinis, a panoply of carbohydrate-active enzymes and secondary metabolites.</title>
        <authorList>
            <person name="Sorensen T."/>
            <person name="Petersen C."/>
            <person name="Muurmann A.T."/>
            <person name="Christiansen J.V."/>
            <person name="Brundto M.L."/>
            <person name="Overgaard C.K."/>
            <person name="Boysen A.T."/>
            <person name="Wollenberg R.D."/>
            <person name="Larsen T.O."/>
            <person name="Sorensen J.L."/>
            <person name="Nielsen K.L."/>
            <person name="Sondergaard T.E."/>
        </authorList>
    </citation>
    <scope>NUCLEOTIDE SEQUENCE [LARGE SCALE GENOMIC DNA]</scope>
    <source>
        <strain evidence="4 5">AAU 773</strain>
    </source>
</reference>
<dbReference type="SUPFAM" id="SSF52540">
    <property type="entry name" value="P-loop containing nucleoside triphosphate hydrolases"/>
    <property type="match status" value="1"/>
</dbReference>